<proteinExistence type="inferred from homology"/>
<evidence type="ECO:0000313" key="8">
    <source>
        <dbReference type="Proteomes" id="UP000077875"/>
    </source>
</evidence>
<dbReference type="GO" id="GO:0043190">
    <property type="term" value="C:ATP-binding cassette (ABC) transporter complex"/>
    <property type="evidence" value="ECO:0007669"/>
    <property type="project" value="InterPro"/>
</dbReference>
<comment type="subcellular location">
    <subcellularLocation>
        <location evidence="1">Cell envelope</location>
    </subcellularLocation>
</comment>
<dbReference type="GO" id="GO:0030288">
    <property type="term" value="C:outer membrane-bounded periplasmic space"/>
    <property type="evidence" value="ECO:0007669"/>
    <property type="project" value="UniProtKB-ARBA"/>
</dbReference>
<dbReference type="CDD" id="cd08504">
    <property type="entry name" value="PBP2_OppA"/>
    <property type="match status" value="1"/>
</dbReference>
<dbReference type="InterPro" id="IPR030678">
    <property type="entry name" value="Peptide/Ni-bd"/>
</dbReference>
<dbReference type="Proteomes" id="UP000077875">
    <property type="component" value="Chromosome"/>
</dbReference>
<evidence type="ECO:0000259" key="6">
    <source>
        <dbReference type="Pfam" id="PF00496"/>
    </source>
</evidence>
<evidence type="ECO:0000256" key="1">
    <source>
        <dbReference type="ARBA" id="ARBA00004196"/>
    </source>
</evidence>
<dbReference type="PIRSF" id="PIRSF002741">
    <property type="entry name" value="MppA"/>
    <property type="match status" value="1"/>
</dbReference>
<evidence type="ECO:0000256" key="2">
    <source>
        <dbReference type="ARBA" id="ARBA00005695"/>
    </source>
</evidence>
<feature type="chain" id="PRO_5008004781" evidence="5">
    <location>
        <begin position="37"/>
        <end position="541"/>
    </location>
</feature>
<feature type="domain" description="Solute-binding protein family 5" evidence="6">
    <location>
        <begin position="79"/>
        <end position="462"/>
    </location>
</feature>
<dbReference type="GO" id="GO:1904680">
    <property type="term" value="F:peptide transmembrane transporter activity"/>
    <property type="evidence" value="ECO:0007669"/>
    <property type="project" value="TreeGrafter"/>
</dbReference>
<evidence type="ECO:0000256" key="4">
    <source>
        <dbReference type="ARBA" id="ARBA00022729"/>
    </source>
</evidence>
<evidence type="ECO:0000313" key="7">
    <source>
        <dbReference type="EMBL" id="ANF59255.1"/>
    </source>
</evidence>
<dbReference type="GO" id="GO:0015833">
    <property type="term" value="P:peptide transport"/>
    <property type="evidence" value="ECO:0007669"/>
    <property type="project" value="TreeGrafter"/>
</dbReference>
<dbReference type="Gene3D" id="3.10.105.10">
    <property type="entry name" value="Dipeptide-binding Protein, Domain 3"/>
    <property type="match status" value="1"/>
</dbReference>
<dbReference type="InterPro" id="IPR000914">
    <property type="entry name" value="SBP_5_dom"/>
</dbReference>
<dbReference type="RefSeq" id="WP_082890565.1">
    <property type="nucleotide sequence ID" value="NZ_CP015243.1"/>
</dbReference>
<evidence type="ECO:0000256" key="3">
    <source>
        <dbReference type="ARBA" id="ARBA00022448"/>
    </source>
</evidence>
<sequence length="541" mass="59969">MLHRLFSGLSSRARPLRGPITGALLLGLLPFASAQAATIHIANGAEPGTLDPQKASGDWETRITRELFEPLVGYDAQGELTPGLADRWEVSDDGRTYRFHLREAQWSDGQEITAADAVFALRRLLAPQTAAYNANLYYPIEGAESVNRGDATPDTLGVEALDERTLEIRLTQPTAYFLQAMAMTESAPLPEHYIDQALDQPGARWVIPGKLVVSGAFQLTAWTPQTEIRLEKNPSFHAADQVKLDTAVLYPLDDAQAALNRFRTAEIDISYLGVPSSQIGWARENLEHELRINPILGEYYYVLNQREGSTLADKRVREALNLAVRREVITDTILGMGQIPSYWYLPRAMSGNAGGTMGFMQEPLEQRLDRARALLTEAGYGPGQPLELEIAYNTLEDHRKVAVAIAAMWRAIGIETRLTNRETAVHFATLRQGDFQVGRYGAIATVDDPFDLLSSFVTGASGNYSGYTNPAYDQLVARSTAELDPTRRAELLTEAQQQLLDDYALVPLYDYVSTKLVSDRVQGWQGNPLDVHPLRYMSVTE</sequence>
<dbReference type="Pfam" id="PF00496">
    <property type="entry name" value="SBP_bac_5"/>
    <property type="match status" value="1"/>
</dbReference>
<dbReference type="EMBL" id="CP015243">
    <property type="protein sequence ID" value="ANF59255.1"/>
    <property type="molecule type" value="Genomic_DNA"/>
</dbReference>
<dbReference type="STRING" id="376489.A5892_18820"/>
<dbReference type="FunFam" id="3.90.76.10:FF:000001">
    <property type="entry name" value="Oligopeptide ABC transporter substrate-binding protein"/>
    <property type="match status" value="1"/>
</dbReference>
<keyword evidence="8" id="KW-1185">Reference proteome</keyword>
<feature type="signal peptide" evidence="5">
    <location>
        <begin position="1"/>
        <end position="36"/>
    </location>
</feature>
<dbReference type="SUPFAM" id="SSF53850">
    <property type="entry name" value="Periplasmic binding protein-like II"/>
    <property type="match status" value="1"/>
</dbReference>
<reference evidence="7 8" key="1">
    <citation type="submission" date="2016-04" db="EMBL/GenBank/DDBJ databases">
        <title>Complete Genome Sequence of Halotalea alkalilenta IHB B 13600.</title>
        <authorList>
            <person name="Swarnkar M.K."/>
            <person name="Sharma A."/>
            <person name="Kaushal K."/>
            <person name="Soni R."/>
            <person name="Rana S."/>
            <person name="Singh A.K."/>
            <person name="Gulati A."/>
        </authorList>
    </citation>
    <scope>NUCLEOTIDE SEQUENCE [LARGE SCALE GENOMIC DNA]</scope>
    <source>
        <strain evidence="7 8">IHB B 13600</strain>
    </source>
</reference>
<dbReference type="AlphaFoldDB" id="A0A172YJU0"/>
<protein>
    <submittedName>
        <fullName evidence="7">Peptide ABC transporter substrate-binding protein</fullName>
    </submittedName>
</protein>
<accession>A0A172YJU0</accession>
<organism evidence="7 8">
    <name type="scientific">Halotalea alkalilenta</name>
    <dbReference type="NCBI Taxonomy" id="376489"/>
    <lineage>
        <taxon>Bacteria</taxon>
        <taxon>Pseudomonadati</taxon>
        <taxon>Pseudomonadota</taxon>
        <taxon>Gammaproteobacteria</taxon>
        <taxon>Oceanospirillales</taxon>
        <taxon>Halomonadaceae</taxon>
        <taxon>Halotalea</taxon>
    </lineage>
</organism>
<name>A0A172YJU0_9GAMM</name>
<dbReference type="PANTHER" id="PTHR30290">
    <property type="entry name" value="PERIPLASMIC BINDING COMPONENT OF ABC TRANSPORTER"/>
    <property type="match status" value="1"/>
</dbReference>
<dbReference type="Gene3D" id="3.40.190.10">
    <property type="entry name" value="Periplasmic binding protein-like II"/>
    <property type="match status" value="1"/>
</dbReference>
<dbReference type="InterPro" id="IPR039424">
    <property type="entry name" value="SBP_5"/>
</dbReference>
<dbReference type="KEGG" id="haa:A5892_18820"/>
<dbReference type="Gene3D" id="3.90.76.10">
    <property type="entry name" value="Dipeptide-binding Protein, Domain 1"/>
    <property type="match status" value="1"/>
</dbReference>
<keyword evidence="4 5" id="KW-0732">Signal</keyword>
<comment type="similarity">
    <text evidence="2">Belongs to the bacterial solute-binding protein 5 family.</text>
</comment>
<gene>
    <name evidence="7" type="ORF">A5892_18820</name>
</gene>
<keyword evidence="3" id="KW-0813">Transport</keyword>
<dbReference type="PANTHER" id="PTHR30290:SF10">
    <property type="entry name" value="PERIPLASMIC OLIGOPEPTIDE-BINDING PROTEIN-RELATED"/>
    <property type="match status" value="1"/>
</dbReference>
<evidence type="ECO:0000256" key="5">
    <source>
        <dbReference type="SAM" id="SignalP"/>
    </source>
</evidence>